<dbReference type="RefSeq" id="WP_004436411.1">
    <property type="nucleotide sequence ID" value="NZ_AFEU01000003.1"/>
</dbReference>
<evidence type="ECO:0000313" key="1">
    <source>
        <dbReference type="EMBL" id="EIJ78157.1"/>
    </source>
</evidence>
<comment type="caution">
    <text evidence="1">The sequence shown here is derived from an EMBL/GenBank/DDBJ whole genome shotgun (WGS) entry which is preliminary data.</text>
</comment>
<dbReference type="PATRIC" id="fig|997296.3.peg.2392"/>
<organism evidence="1 2">
    <name type="scientific">Bacillus methanolicus PB1</name>
    <dbReference type="NCBI Taxonomy" id="997296"/>
    <lineage>
        <taxon>Bacteria</taxon>
        <taxon>Bacillati</taxon>
        <taxon>Bacillota</taxon>
        <taxon>Bacilli</taxon>
        <taxon>Bacillales</taxon>
        <taxon>Bacillaceae</taxon>
        <taxon>Bacillus</taxon>
    </lineage>
</organism>
<evidence type="ECO:0000313" key="2">
    <source>
        <dbReference type="Proteomes" id="UP000010523"/>
    </source>
</evidence>
<accession>I3DV86</accession>
<proteinExistence type="predicted"/>
<protein>
    <submittedName>
        <fullName evidence="1">Uncharacterized protein</fullName>
    </submittedName>
</protein>
<dbReference type="AlphaFoldDB" id="I3DV86"/>
<reference evidence="1 2" key="1">
    <citation type="journal article" date="2012" name="Appl. Environ. Microbiol.">
        <title>Genome Sequence of Thermotolerant Bacillus methanolicus: Features and Regulation Related to Methylotrophy and Production of L-Lysine and L-Glutamate from Methanol.</title>
        <authorList>
            <person name="Heggeset T.M."/>
            <person name="Krog A."/>
            <person name="Balzer S."/>
            <person name="Wentzel A."/>
            <person name="Ellingsen T.E."/>
            <person name="Brautaset T."/>
        </authorList>
    </citation>
    <scope>NUCLEOTIDE SEQUENCE [LARGE SCALE GENOMIC DNA]</scope>
    <source>
        <strain evidence="1 2">PB1</strain>
    </source>
</reference>
<sequence>MATKQLIEFVNRLRKSGINVSFTKTKSEFFSLQNNNKQSSTEN</sequence>
<gene>
    <name evidence="1" type="ORF">PB1_11374</name>
</gene>
<keyword evidence="2" id="KW-1185">Reference proteome</keyword>
<dbReference type="EMBL" id="AFEU01000003">
    <property type="protein sequence ID" value="EIJ78157.1"/>
    <property type="molecule type" value="Genomic_DNA"/>
</dbReference>
<name>I3DV86_BACMT</name>
<dbReference type="Proteomes" id="UP000010523">
    <property type="component" value="Unassembled WGS sequence"/>
</dbReference>